<reference evidence="2 3" key="1">
    <citation type="submission" date="2021-06" db="EMBL/GenBank/DDBJ databases">
        <authorList>
            <person name="Palmer J.M."/>
        </authorList>
    </citation>
    <scope>NUCLEOTIDE SEQUENCE [LARGE SCALE GENOMIC DNA]</scope>
    <source>
        <strain evidence="2 3">XC_2019</strain>
        <tissue evidence="2">Muscle</tissue>
    </source>
</reference>
<name>A0ABV0RI07_9TELE</name>
<dbReference type="Proteomes" id="UP001434883">
    <property type="component" value="Unassembled WGS sequence"/>
</dbReference>
<comment type="caution">
    <text evidence="2">The sequence shown here is derived from an EMBL/GenBank/DDBJ whole genome shotgun (WGS) entry which is preliminary data.</text>
</comment>
<proteinExistence type="predicted"/>
<protein>
    <submittedName>
        <fullName evidence="2">Uncharacterized protein</fullName>
    </submittedName>
</protein>
<sequence length="129" mass="14627">MGHTSKPLVLSVSRGPPEAPRKYPNRVLLRVQSHTAPFKSPLVVINYKAPNLKKKNNQKLILLSKLYEMASFDWSKRSSSSRVLLGDMIRSGLGPAGTIRECRLQGGRWESEEWASLLTPYIRRKARLL</sequence>
<evidence type="ECO:0000256" key="1">
    <source>
        <dbReference type="SAM" id="MobiDB-lite"/>
    </source>
</evidence>
<dbReference type="EMBL" id="JAHRIN010044098">
    <property type="protein sequence ID" value="MEQ2207233.1"/>
    <property type="molecule type" value="Genomic_DNA"/>
</dbReference>
<evidence type="ECO:0000313" key="2">
    <source>
        <dbReference type="EMBL" id="MEQ2207233.1"/>
    </source>
</evidence>
<organism evidence="2 3">
    <name type="scientific">Xenoophorus captivus</name>
    <dbReference type="NCBI Taxonomy" id="1517983"/>
    <lineage>
        <taxon>Eukaryota</taxon>
        <taxon>Metazoa</taxon>
        <taxon>Chordata</taxon>
        <taxon>Craniata</taxon>
        <taxon>Vertebrata</taxon>
        <taxon>Euteleostomi</taxon>
        <taxon>Actinopterygii</taxon>
        <taxon>Neopterygii</taxon>
        <taxon>Teleostei</taxon>
        <taxon>Neoteleostei</taxon>
        <taxon>Acanthomorphata</taxon>
        <taxon>Ovalentaria</taxon>
        <taxon>Atherinomorphae</taxon>
        <taxon>Cyprinodontiformes</taxon>
        <taxon>Goodeidae</taxon>
        <taxon>Xenoophorus</taxon>
    </lineage>
</organism>
<accession>A0ABV0RI07</accession>
<keyword evidence="3" id="KW-1185">Reference proteome</keyword>
<evidence type="ECO:0000313" key="3">
    <source>
        <dbReference type="Proteomes" id="UP001434883"/>
    </source>
</evidence>
<feature type="region of interest" description="Disordered" evidence="1">
    <location>
        <begin position="1"/>
        <end position="21"/>
    </location>
</feature>
<gene>
    <name evidence="2" type="ORF">XENOCAPTIV_009142</name>
</gene>